<dbReference type="Proteomes" id="UP000641741">
    <property type="component" value="Unassembled WGS sequence"/>
</dbReference>
<feature type="domain" description="WCX" evidence="2">
    <location>
        <begin position="261"/>
        <end position="330"/>
    </location>
</feature>
<name>A0ABR7GNX3_9FIRM</name>
<dbReference type="Pfam" id="PF13280">
    <property type="entry name" value="WYL"/>
    <property type="match status" value="1"/>
</dbReference>
<organism evidence="3 4">
    <name type="scientific">Agathobaculum hominis</name>
    <dbReference type="NCBI Taxonomy" id="2763014"/>
    <lineage>
        <taxon>Bacteria</taxon>
        <taxon>Bacillati</taxon>
        <taxon>Bacillota</taxon>
        <taxon>Clostridia</taxon>
        <taxon>Eubacteriales</taxon>
        <taxon>Butyricicoccaceae</taxon>
        <taxon>Agathobaculum</taxon>
    </lineage>
</organism>
<dbReference type="EMBL" id="JACOPK010000007">
    <property type="protein sequence ID" value="MBC5695999.1"/>
    <property type="molecule type" value="Genomic_DNA"/>
</dbReference>
<dbReference type="Pfam" id="PF25583">
    <property type="entry name" value="WCX"/>
    <property type="match status" value="1"/>
</dbReference>
<reference evidence="3 4" key="1">
    <citation type="submission" date="2020-08" db="EMBL/GenBank/DDBJ databases">
        <title>Genome public.</title>
        <authorList>
            <person name="Liu C."/>
            <person name="Sun Q."/>
        </authorList>
    </citation>
    <scope>NUCLEOTIDE SEQUENCE [LARGE SCALE GENOMIC DNA]</scope>
    <source>
        <strain evidence="3 4">M2</strain>
    </source>
</reference>
<evidence type="ECO:0000313" key="3">
    <source>
        <dbReference type="EMBL" id="MBC5695999.1"/>
    </source>
</evidence>
<evidence type="ECO:0000259" key="1">
    <source>
        <dbReference type="Pfam" id="PF13280"/>
    </source>
</evidence>
<feature type="domain" description="WYL" evidence="1">
    <location>
        <begin position="143"/>
        <end position="225"/>
    </location>
</feature>
<protein>
    <submittedName>
        <fullName evidence="3">WYL domain-containing protein</fullName>
    </submittedName>
</protein>
<dbReference type="SUPFAM" id="SSF46785">
    <property type="entry name" value="Winged helix' DNA-binding domain"/>
    <property type="match status" value="1"/>
</dbReference>
<dbReference type="PANTHER" id="PTHR34580:SF1">
    <property type="entry name" value="PROTEIN PAFC"/>
    <property type="match status" value="1"/>
</dbReference>
<evidence type="ECO:0000313" key="4">
    <source>
        <dbReference type="Proteomes" id="UP000641741"/>
    </source>
</evidence>
<dbReference type="PANTHER" id="PTHR34580">
    <property type="match status" value="1"/>
</dbReference>
<dbReference type="InterPro" id="IPR051534">
    <property type="entry name" value="CBASS_pafABC_assoc_protein"/>
</dbReference>
<evidence type="ECO:0000259" key="2">
    <source>
        <dbReference type="Pfam" id="PF25583"/>
    </source>
</evidence>
<proteinExistence type="predicted"/>
<dbReference type="PROSITE" id="PS52050">
    <property type="entry name" value="WYL"/>
    <property type="match status" value="1"/>
</dbReference>
<sequence>MPKSSNQKLKLLYLRRILLEETDDNHHLNAEQLVSKLEQLGINADRKTIYADVAALQDYGMDIFLQRGPGGGYSVSSREFELPELKLLVDAIQCSRFITEKKSRELIGKIESLASREEARQLQRQVYVSDRLKNIDEKIYYNIDALHRAVSSGVKIRFLYFNWALDFTRRDKIYRNYRHDGAYYCVSPWALTWDNENYYLIAYDPSAPEGSRIRNYRVDKMENIQLTEEKREGAQHFRGSFSPAAYSRKMFGMFSGHEEIVRLRCRKDAINILRDRFGSELMVQPDDSTHFFASVTVAVSPQFYAWVVGLNGAVRIVTPQHVCDSFRKLLLEQLEE</sequence>
<gene>
    <name evidence="3" type="ORF">H8S02_08575</name>
</gene>
<dbReference type="InterPro" id="IPR036390">
    <property type="entry name" value="WH_DNA-bd_sf"/>
</dbReference>
<dbReference type="RefSeq" id="WP_186970176.1">
    <property type="nucleotide sequence ID" value="NZ_JACOPK010000007.1"/>
</dbReference>
<comment type="caution">
    <text evidence="3">The sequence shown here is derived from an EMBL/GenBank/DDBJ whole genome shotgun (WGS) entry which is preliminary data.</text>
</comment>
<dbReference type="InterPro" id="IPR026881">
    <property type="entry name" value="WYL_dom"/>
</dbReference>
<accession>A0ABR7GNX3</accession>
<keyword evidence="4" id="KW-1185">Reference proteome</keyword>
<dbReference type="InterPro" id="IPR057727">
    <property type="entry name" value="WCX_dom"/>
</dbReference>